<dbReference type="AlphaFoldDB" id="A0A5M8P0K5"/>
<accession>A0A5M8P0K5</accession>
<reference evidence="1 2" key="1">
    <citation type="submission" date="2019-03" db="EMBL/GenBank/DDBJ databases">
        <title>Single cell metagenomics reveals metabolic interactions within the superorganism composed of flagellate Streblomastix strix and complex community of Bacteroidetes bacteria on its surface.</title>
        <authorList>
            <person name="Treitli S.C."/>
            <person name="Kolisko M."/>
            <person name="Husnik F."/>
            <person name="Keeling P."/>
            <person name="Hampl V."/>
        </authorList>
    </citation>
    <scope>NUCLEOTIDE SEQUENCE [LARGE SCALE GENOMIC DNA]</scope>
    <source>
        <strain evidence="1">St1</strain>
    </source>
</reference>
<dbReference type="InterPro" id="IPR009351">
    <property type="entry name" value="AlkZ-like"/>
</dbReference>
<gene>
    <name evidence="1" type="ORF">EZS26_001889</name>
</gene>
<dbReference type="EMBL" id="SNRX01000012">
    <property type="protein sequence ID" value="KAA6301886.1"/>
    <property type="molecule type" value="Genomic_DNA"/>
</dbReference>
<dbReference type="PANTHER" id="PTHR38479">
    <property type="entry name" value="LMO0824 PROTEIN"/>
    <property type="match status" value="1"/>
</dbReference>
<proteinExistence type="predicted"/>
<evidence type="ECO:0008006" key="3">
    <source>
        <dbReference type="Google" id="ProtNLM"/>
    </source>
</evidence>
<evidence type="ECO:0000313" key="2">
    <source>
        <dbReference type="Proteomes" id="UP000324575"/>
    </source>
</evidence>
<dbReference type="Proteomes" id="UP000324575">
    <property type="component" value="Unassembled WGS sequence"/>
</dbReference>
<comment type="caution">
    <text evidence="1">The sequence shown here is derived from an EMBL/GenBank/DDBJ whole genome shotgun (WGS) entry which is preliminary data.</text>
</comment>
<protein>
    <recommendedName>
        <fullName evidence="3">Winged helix DNA-binding domain-containing protein</fullName>
    </recommendedName>
</protein>
<dbReference type="PANTHER" id="PTHR38479:SF2">
    <property type="entry name" value="WINGED HELIX DNA-BINDING DOMAIN-CONTAINING PROTEIN"/>
    <property type="match status" value="1"/>
</dbReference>
<sequence>MNQAQTIAQLRLASQHLSGTTSHSKLETPQEIVSWMGAIQAQDYAMAKWAIGIRLEGYSEKRIEAAFNQGEMIRTHVLRPTWHFVSPENIRWMLALSAGKIKAMSKARDRDLEITGALYSKSNQTIQKALEGMQLTREELATELQRAGIEVDASRMVHFMMRAEVEGIVCSGALKGKSHTYALLDERVAPAKPLHKEEALAKLAQIYFNSHGPASLQDFVWWSGLSVSDAKQALGNIQATLSAEIMNEQTYWKSQSANNVSVEPPVHLLPAFDEYLISYRDRQAALSQAHYRKVISSNGIFRPVIIADGQVIGLWKKPATQKNPIVFDFFDAPDAFTLNQVHEAGDRFVSFSILSSITG</sequence>
<dbReference type="Pfam" id="PF06224">
    <property type="entry name" value="AlkZ-like"/>
    <property type="match status" value="1"/>
</dbReference>
<evidence type="ECO:0000313" key="1">
    <source>
        <dbReference type="EMBL" id="KAA6301886.1"/>
    </source>
</evidence>
<name>A0A5M8P0K5_9BACT</name>
<organism evidence="1 2">
    <name type="scientific">Candidatus Ordinivivax streblomastigis</name>
    <dbReference type="NCBI Taxonomy" id="2540710"/>
    <lineage>
        <taxon>Bacteria</taxon>
        <taxon>Pseudomonadati</taxon>
        <taxon>Bacteroidota</taxon>
        <taxon>Bacteroidia</taxon>
        <taxon>Bacteroidales</taxon>
        <taxon>Candidatus Ordinivivax</taxon>
    </lineage>
</organism>